<gene>
    <name evidence="1" type="ORF">AXF42_Ash020041</name>
</gene>
<evidence type="ECO:0000313" key="1">
    <source>
        <dbReference type="EMBL" id="PKA62769.1"/>
    </source>
</evidence>
<keyword evidence="2" id="KW-1185">Reference proteome</keyword>
<dbReference type="EMBL" id="KZ451914">
    <property type="protein sequence ID" value="PKA62769.1"/>
    <property type="molecule type" value="Genomic_DNA"/>
</dbReference>
<protein>
    <submittedName>
        <fullName evidence="1">Uncharacterized protein</fullName>
    </submittedName>
</protein>
<accession>A0A2I0B4R1</accession>
<dbReference type="Proteomes" id="UP000236161">
    <property type="component" value="Unassembled WGS sequence"/>
</dbReference>
<reference evidence="1 2" key="1">
    <citation type="journal article" date="2017" name="Nature">
        <title>The Apostasia genome and the evolution of orchids.</title>
        <authorList>
            <person name="Zhang G.Q."/>
            <person name="Liu K.W."/>
            <person name="Li Z."/>
            <person name="Lohaus R."/>
            <person name="Hsiao Y.Y."/>
            <person name="Niu S.C."/>
            <person name="Wang J.Y."/>
            <person name="Lin Y.C."/>
            <person name="Xu Q."/>
            <person name="Chen L.J."/>
            <person name="Yoshida K."/>
            <person name="Fujiwara S."/>
            <person name="Wang Z.W."/>
            <person name="Zhang Y.Q."/>
            <person name="Mitsuda N."/>
            <person name="Wang M."/>
            <person name="Liu G.H."/>
            <person name="Pecoraro L."/>
            <person name="Huang H.X."/>
            <person name="Xiao X.J."/>
            <person name="Lin M."/>
            <person name="Wu X.Y."/>
            <person name="Wu W.L."/>
            <person name="Chen Y.Y."/>
            <person name="Chang S.B."/>
            <person name="Sakamoto S."/>
            <person name="Ohme-Takagi M."/>
            <person name="Yagi M."/>
            <person name="Zeng S.J."/>
            <person name="Shen C.Y."/>
            <person name="Yeh C.M."/>
            <person name="Luo Y.B."/>
            <person name="Tsai W.C."/>
            <person name="Van de Peer Y."/>
            <person name="Liu Z.J."/>
        </authorList>
    </citation>
    <scope>NUCLEOTIDE SEQUENCE [LARGE SCALE GENOMIC DNA]</scope>
    <source>
        <strain evidence="2">cv. Shenzhen</strain>
        <tissue evidence="1">Stem</tissue>
    </source>
</reference>
<name>A0A2I0B4R1_9ASPA</name>
<organism evidence="1 2">
    <name type="scientific">Apostasia shenzhenica</name>
    <dbReference type="NCBI Taxonomy" id="1088818"/>
    <lineage>
        <taxon>Eukaryota</taxon>
        <taxon>Viridiplantae</taxon>
        <taxon>Streptophyta</taxon>
        <taxon>Embryophyta</taxon>
        <taxon>Tracheophyta</taxon>
        <taxon>Spermatophyta</taxon>
        <taxon>Magnoliopsida</taxon>
        <taxon>Liliopsida</taxon>
        <taxon>Asparagales</taxon>
        <taxon>Orchidaceae</taxon>
        <taxon>Apostasioideae</taxon>
        <taxon>Apostasia</taxon>
    </lineage>
</organism>
<proteinExistence type="predicted"/>
<evidence type="ECO:0000313" key="2">
    <source>
        <dbReference type="Proteomes" id="UP000236161"/>
    </source>
</evidence>
<sequence length="51" mass="6012">MIRRVHGTMIRRVRGDMCLDTIGTKFSKRKKAKQTTLFIQSQNKKEANEPY</sequence>
<dbReference type="AlphaFoldDB" id="A0A2I0B4R1"/>